<dbReference type="Proteomes" id="UP000095281">
    <property type="component" value="Unplaced"/>
</dbReference>
<accession>A0A1I8BE50</accession>
<keyword evidence="2" id="KW-1185">Reference proteome</keyword>
<dbReference type="WBParaSite" id="MhA1_Contig2067.frz3.gene2">
    <property type="protein sequence ID" value="MhA1_Contig2067.frz3.gene2"/>
    <property type="gene ID" value="MhA1_Contig2067.frz3.gene2"/>
</dbReference>
<keyword evidence="1" id="KW-0812">Transmembrane</keyword>
<name>A0A1I8BE50_MELHA</name>
<protein>
    <submittedName>
        <fullName evidence="3">Uncharacterized protein</fullName>
    </submittedName>
</protein>
<feature type="transmembrane region" description="Helical" evidence="1">
    <location>
        <begin position="12"/>
        <end position="37"/>
    </location>
</feature>
<evidence type="ECO:0000256" key="1">
    <source>
        <dbReference type="SAM" id="Phobius"/>
    </source>
</evidence>
<keyword evidence="1" id="KW-0472">Membrane</keyword>
<evidence type="ECO:0000313" key="2">
    <source>
        <dbReference type="Proteomes" id="UP000095281"/>
    </source>
</evidence>
<proteinExistence type="predicted"/>
<keyword evidence="1" id="KW-1133">Transmembrane helix</keyword>
<organism evidence="2 3">
    <name type="scientific">Meloidogyne hapla</name>
    <name type="common">Root-knot nematode worm</name>
    <dbReference type="NCBI Taxonomy" id="6305"/>
    <lineage>
        <taxon>Eukaryota</taxon>
        <taxon>Metazoa</taxon>
        <taxon>Ecdysozoa</taxon>
        <taxon>Nematoda</taxon>
        <taxon>Chromadorea</taxon>
        <taxon>Rhabditida</taxon>
        <taxon>Tylenchina</taxon>
        <taxon>Tylenchomorpha</taxon>
        <taxon>Tylenchoidea</taxon>
        <taxon>Meloidogynidae</taxon>
        <taxon>Meloidogyninae</taxon>
        <taxon>Meloidogyne</taxon>
    </lineage>
</organism>
<evidence type="ECO:0000313" key="3">
    <source>
        <dbReference type="WBParaSite" id="MhA1_Contig2067.frz3.gene2"/>
    </source>
</evidence>
<reference evidence="3" key="1">
    <citation type="submission" date="2016-11" db="UniProtKB">
        <authorList>
            <consortium name="WormBaseParasite"/>
        </authorList>
    </citation>
    <scope>IDENTIFICATION</scope>
</reference>
<dbReference type="AlphaFoldDB" id="A0A1I8BE50"/>
<sequence length="99" mass="11361">MSIPIYIQLQPYLISISFILVIMVESTFNGIIEYIIISQHPSLKKSFNSLTELMKFLKSNRVANVNNNENVIPKTINGSPLMISNEMDKHFSMLKDAWN</sequence>